<protein>
    <submittedName>
        <fullName evidence="3">Uncharacterized protein</fullName>
    </submittedName>
</protein>
<organism evidence="3 4">
    <name type="scientific">Arachis hypogaea</name>
    <name type="common">Peanut</name>
    <dbReference type="NCBI Taxonomy" id="3818"/>
    <lineage>
        <taxon>Eukaryota</taxon>
        <taxon>Viridiplantae</taxon>
        <taxon>Streptophyta</taxon>
        <taxon>Embryophyta</taxon>
        <taxon>Tracheophyta</taxon>
        <taxon>Spermatophyta</taxon>
        <taxon>Magnoliopsida</taxon>
        <taxon>eudicotyledons</taxon>
        <taxon>Gunneridae</taxon>
        <taxon>Pentapetalae</taxon>
        <taxon>rosids</taxon>
        <taxon>fabids</taxon>
        <taxon>Fabales</taxon>
        <taxon>Fabaceae</taxon>
        <taxon>Papilionoideae</taxon>
        <taxon>50 kb inversion clade</taxon>
        <taxon>dalbergioids sensu lato</taxon>
        <taxon>Dalbergieae</taxon>
        <taxon>Pterocarpus clade</taxon>
        <taxon>Arachis</taxon>
    </lineage>
</organism>
<dbReference type="AlphaFoldDB" id="A0A444XRD4"/>
<dbReference type="Proteomes" id="UP000289738">
    <property type="component" value="Chromosome B09"/>
</dbReference>
<feature type="signal peptide" evidence="1">
    <location>
        <begin position="1"/>
        <end position="25"/>
    </location>
</feature>
<proteinExistence type="predicted"/>
<evidence type="ECO:0000313" key="5">
    <source>
        <dbReference type="Proteomes" id="UP000464620"/>
    </source>
</evidence>
<sequence>MENTSRNSAATLALFFMAFLIISSSDMCRMCDARNVVRLPCRDDSYCRHDFATRKCKCVNTYCQHPPNCG</sequence>
<evidence type="ECO:0000313" key="4">
    <source>
        <dbReference type="Proteomes" id="UP000289738"/>
    </source>
</evidence>
<keyword evidence="1" id="KW-0732">Signal</keyword>
<feature type="chain" id="PRO_5036353945" evidence="1">
    <location>
        <begin position="26"/>
        <end position="70"/>
    </location>
</feature>
<evidence type="ECO:0000313" key="3">
    <source>
        <dbReference type="EMBL" id="RYQ92308.1"/>
    </source>
</evidence>
<dbReference type="Proteomes" id="UP000464620">
    <property type="component" value="Chromosome B09"/>
</dbReference>
<dbReference type="EMBL" id="CP031001">
    <property type="protein sequence ID" value="QHN78585.1"/>
    <property type="molecule type" value="Genomic_DNA"/>
</dbReference>
<reference evidence="3 4" key="1">
    <citation type="submission" date="2019-01" db="EMBL/GenBank/DDBJ databases">
        <title>Sequencing of cultivated peanut Arachis hypogaea provides insights into genome evolution and oil improvement.</title>
        <authorList>
            <person name="Chen X."/>
        </authorList>
    </citation>
    <scope>NUCLEOTIDE SEQUENCE [LARGE SCALE GENOMIC DNA]</scope>
    <source>
        <strain evidence="4">cv. Fuhuasheng</strain>
        <strain evidence="3">GDAAS-fuhuasheng2018</strain>
        <tissue evidence="3">Leaves</tissue>
    </source>
</reference>
<gene>
    <name evidence="3" type="ORF">Ahy_B09g098505</name>
    <name evidence="2" type="ORF">DS421_19g662570</name>
</gene>
<reference evidence="2 5" key="2">
    <citation type="submission" date="2020-01" db="EMBL/GenBank/DDBJ databases">
        <title>Genome sequence of Arachis hypogaea, cultivar Shitouqi.</title>
        <authorList>
            <person name="Zhuang W."/>
            <person name="Chen H."/>
            <person name="Varshney R."/>
            <person name="Wang D."/>
            <person name="Ming R."/>
        </authorList>
    </citation>
    <scope>NUCLEOTIDE SEQUENCE [LARGE SCALE GENOMIC DNA]</scope>
    <source>
        <tissue evidence="2">Young leaf</tissue>
    </source>
</reference>
<dbReference type="EMBL" id="SDMP01000019">
    <property type="protein sequence ID" value="RYQ92308.1"/>
    <property type="molecule type" value="Genomic_DNA"/>
</dbReference>
<keyword evidence="4" id="KW-1185">Reference proteome</keyword>
<evidence type="ECO:0000313" key="2">
    <source>
        <dbReference type="EMBL" id="QHN78585.1"/>
    </source>
</evidence>
<name>A0A444XRD4_ARAHY</name>
<accession>A0A444XRD4</accession>
<evidence type="ECO:0000256" key="1">
    <source>
        <dbReference type="SAM" id="SignalP"/>
    </source>
</evidence>